<feature type="compositionally biased region" description="Low complexity" evidence="12">
    <location>
        <begin position="564"/>
        <end position="574"/>
    </location>
</feature>
<dbReference type="PROSITE" id="PS51843">
    <property type="entry name" value="NR_LBD"/>
    <property type="match status" value="1"/>
</dbReference>
<sequence length="615" mass="68979">MKVKKERNYTVDMKSELDILNYGGHDYLLSASALPLEEHLFQPHFSILDTEDETSSPTMMDDVKDLQLIGMANGHSNGNCNVCAICGDRATGKHYGAASCDGCKGFFRRSVRKNHTYSCRFSRQCVVDKDKRNQCRYCRLRKCFKAGMKKEAVQNERDRISCRRPSTEESNAGNGLSVKFLLKAEMLSRQVTAALDDVTNDNDLSNKQYASIHDVCDSMKQQLLILVEWAKSIPAFAELQLDDQVALLRGHAGEHLLLGVSRRSMHLQGVLLLGNHSIIMKTSPEQNRMEPNLDMSKIGARIIDELVSAMKEIQLDDEELACVKALVFFDPNAKGLTEPSRVKGIRHQILKNLEDYISDKLYDSRGRFGEILLLLPVVQSITWQMIQQIEVAKMIGVAHIDNLLQEMLLGGETPPMDSTPIAFSPTSNGNVSAGENESLLNSGNPNGNGNNTDNDTGHLEPTLNNVNLLQSSSASSESHQQQQQQLQTIGSDEYKQKDNNQNFVPESNLEMYQQQSQQHQQQTHVSPRVQPYDLNMAHQQAHHHHHHHHHHHLRSTNGGGGLMNQYNNSNGNNNGRKISSPYKNINHQNPMYDGMVTSSSGNEMMVLKEEPENGY</sequence>
<dbReference type="OrthoDB" id="8183030at2759"/>
<evidence type="ECO:0000313" key="15">
    <source>
        <dbReference type="EMBL" id="CRK87618.1"/>
    </source>
</evidence>
<protein>
    <submittedName>
        <fullName evidence="15">CLUMA_CG001414, isoform A</fullName>
    </submittedName>
</protein>
<feature type="compositionally biased region" description="Polar residues" evidence="12">
    <location>
        <begin position="424"/>
        <end position="433"/>
    </location>
</feature>
<evidence type="ECO:0000256" key="12">
    <source>
        <dbReference type="SAM" id="MobiDB-lite"/>
    </source>
</evidence>
<dbReference type="PRINTS" id="PR00398">
    <property type="entry name" value="STRDHORMONER"/>
</dbReference>
<keyword evidence="4 11" id="KW-0863">Zinc-finger</keyword>
<dbReference type="SMART" id="SM00399">
    <property type="entry name" value="ZnF_C4"/>
    <property type="match status" value="1"/>
</dbReference>
<dbReference type="SUPFAM" id="SSF48508">
    <property type="entry name" value="Nuclear receptor ligand-binding domain"/>
    <property type="match status" value="1"/>
</dbReference>
<dbReference type="GO" id="GO:0000978">
    <property type="term" value="F:RNA polymerase II cis-regulatory region sequence-specific DNA binding"/>
    <property type="evidence" value="ECO:0007669"/>
    <property type="project" value="InterPro"/>
</dbReference>
<evidence type="ECO:0000256" key="2">
    <source>
        <dbReference type="ARBA" id="ARBA00006421"/>
    </source>
</evidence>
<evidence type="ECO:0000259" key="13">
    <source>
        <dbReference type="PROSITE" id="PS51030"/>
    </source>
</evidence>
<dbReference type="CDD" id="cd06931">
    <property type="entry name" value="NR_LBD_HNF4_like"/>
    <property type="match status" value="1"/>
</dbReference>
<dbReference type="InterPro" id="IPR001723">
    <property type="entry name" value="Nuclear_hrmn_rcpt"/>
</dbReference>
<evidence type="ECO:0000256" key="6">
    <source>
        <dbReference type="ARBA" id="ARBA00023015"/>
    </source>
</evidence>
<dbReference type="PROSITE" id="PS00031">
    <property type="entry name" value="NUCLEAR_REC_DBD_1"/>
    <property type="match status" value="1"/>
</dbReference>
<organism evidence="15 16">
    <name type="scientific">Clunio marinus</name>
    <dbReference type="NCBI Taxonomy" id="568069"/>
    <lineage>
        <taxon>Eukaryota</taxon>
        <taxon>Metazoa</taxon>
        <taxon>Ecdysozoa</taxon>
        <taxon>Arthropoda</taxon>
        <taxon>Hexapoda</taxon>
        <taxon>Insecta</taxon>
        <taxon>Pterygota</taxon>
        <taxon>Neoptera</taxon>
        <taxon>Endopterygota</taxon>
        <taxon>Diptera</taxon>
        <taxon>Nematocera</taxon>
        <taxon>Chironomoidea</taxon>
        <taxon>Chironomidae</taxon>
        <taxon>Clunio</taxon>
    </lineage>
</organism>
<feature type="domain" description="Nuclear receptor" evidence="13">
    <location>
        <begin position="80"/>
        <end position="155"/>
    </location>
</feature>
<evidence type="ECO:0000256" key="9">
    <source>
        <dbReference type="ARBA" id="ARBA00023170"/>
    </source>
</evidence>
<keyword evidence="7 11" id="KW-0238">DNA-binding</keyword>
<feature type="compositionally biased region" description="Basic residues" evidence="12">
    <location>
        <begin position="540"/>
        <end position="554"/>
    </location>
</feature>
<evidence type="ECO:0000259" key="14">
    <source>
        <dbReference type="PROSITE" id="PS51843"/>
    </source>
</evidence>
<evidence type="ECO:0000256" key="7">
    <source>
        <dbReference type="ARBA" id="ARBA00023125"/>
    </source>
</evidence>
<proteinExistence type="inferred from homology"/>
<evidence type="ECO:0000256" key="8">
    <source>
        <dbReference type="ARBA" id="ARBA00023163"/>
    </source>
</evidence>
<accession>A0A1J1HJ78</accession>
<dbReference type="SMART" id="SM00430">
    <property type="entry name" value="HOLI"/>
    <property type="match status" value="1"/>
</dbReference>
<evidence type="ECO:0000256" key="5">
    <source>
        <dbReference type="ARBA" id="ARBA00022833"/>
    </source>
</evidence>
<keyword evidence="9 11" id="KW-0675">Receptor</keyword>
<dbReference type="GO" id="GO:0005634">
    <property type="term" value="C:nucleus"/>
    <property type="evidence" value="ECO:0007669"/>
    <property type="project" value="UniProtKB-SubCell"/>
</dbReference>
<dbReference type="InterPro" id="IPR001628">
    <property type="entry name" value="Znf_hrmn_rcpt"/>
</dbReference>
<dbReference type="FunFam" id="3.30.50.10:FF:000012">
    <property type="entry name" value="Hepatocyte nuclear factor 4, alpha"/>
    <property type="match status" value="1"/>
</dbReference>
<evidence type="ECO:0000256" key="1">
    <source>
        <dbReference type="ARBA" id="ARBA00004123"/>
    </source>
</evidence>
<dbReference type="EMBL" id="CVRI01000004">
    <property type="protein sequence ID" value="CRK87618.1"/>
    <property type="molecule type" value="Genomic_DNA"/>
</dbReference>
<dbReference type="InterPro" id="IPR000536">
    <property type="entry name" value="Nucl_hrmn_rcpt_lig-bd"/>
</dbReference>
<evidence type="ECO:0000256" key="11">
    <source>
        <dbReference type="RuleBase" id="RU004334"/>
    </source>
</evidence>
<dbReference type="SUPFAM" id="SSF57716">
    <property type="entry name" value="Glucocorticoid receptor-like (DNA-binding domain)"/>
    <property type="match status" value="1"/>
</dbReference>
<dbReference type="FunFam" id="1.10.565.10:FF:000026">
    <property type="entry name" value="Hepatocyte nuclear factor 4"/>
    <property type="match status" value="1"/>
</dbReference>
<feature type="region of interest" description="Disordered" evidence="12">
    <location>
        <begin position="538"/>
        <end position="581"/>
    </location>
</feature>
<keyword evidence="6 11" id="KW-0805">Transcription regulation</keyword>
<dbReference type="InterPro" id="IPR049636">
    <property type="entry name" value="HNF4-like_DBD"/>
</dbReference>
<dbReference type="InterPro" id="IPR049635">
    <property type="entry name" value="HNF4_LBD"/>
</dbReference>
<evidence type="ECO:0000313" key="16">
    <source>
        <dbReference type="Proteomes" id="UP000183832"/>
    </source>
</evidence>
<feature type="region of interest" description="Disordered" evidence="12">
    <location>
        <begin position="415"/>
        <end position="500"/>
    </location>
</feature>
<evidence type="ECO:0000256" key="3">
    <source>
        <dbReference type="ARBA" id="ARBA00022723"/>
    </source>
</evidence>
<dbReference type="InterPro" id="IPR050274">
    <property type="entry name" value="Nuclear_hormone_rcpt_NR2"/>
</dbReference>
<gene>
    <name evidence="15" type="ORF">CLUMA_CG001414</name>
</gene>
<dbReference type="Gene3D" id="1.10.565.10">
    <property type="entry name" value="Retinoid X Receptor"/>
    <property type="match status" value="1"/>
</dbReference>
<comment type="similarity">
    <text evidence="2">Belongs to the nuclear hormone receptor family. NR2 subfamily.</text>
</comment>
<dbReference type="STRING" id="568069.A0A1J1HJ78"/>
<dbReference type="GO" id="GO:0008270">
    <property type="term" value="F:zinc ion binding"/>
    <property type="evidence" value="ECO:0007669"/>
    <property type="project" value="UniProtKB-KW"/>
</dbReference>
<keyword evidence="8 11" id="KW-0804">Transcription</keyword>
<dbReference type="AlphaFoldDB" id="A0A1J1HJ78"/>
<keyword evidence="5 11" id="KW-0862">Zinc</keyword>
<name>A0A1J1HJ78_9DIPT</name>
<dbReference type="GO" id="GO:0003707">
    <property type="term" value="F:nuclear steroid receptor activity"/>
    <property type="evidence" value="ECO:0007669"/>
    <property type="project" value="InterPro"/>
</dbReference>
<dbReference type="PROSITE" id="PS51030">
    <property type="entry name" value="NUCLEAR_REC_DBD_2"/>
    <property type="match status" value="1"/>
</dbReference>
<dbReference type="Pfam" id="PF00104">
    <property type="entry name" value="Hormone_recep"/>
    <property type="match status" value="1"/>
</dbReference>
<feature type="compositionally biased region" description="Low complexity" evidence="12">
    <location>
        <begin position="435"/>
        <end position="454"/>
    </location>
</feature>
<dbReference type="PANTHER" id="PTHR24083">
    <property type="entry name" value="NUCLEAR HORMONE RECEPTOR"/>
    <property type="match status" value="1"/>
</dbReference>
<dbReference type="PRINTS" id="PR00545">
    <property type="entry name" value="RETINOIDXR"/>
</dbReference>
<reference evidence="15 16" key="1">
    <citation type="submission" date="2015-04" db="EMBL/GenBank/DDBJ databases">
        <authorList>
            <person name="Syromyatnikov M.Y."/>
            <person name="Popov V.N."/>
        </authorList>
    </citation>
    <scope>NUCLEOTIDE SEQUENCE [LARGE SCALE GENOMIC DNA]</scope>
</reference>
<feature type="domain" description="NR LBD" evidence="14">
    <location>
        <begin position="183"/>
        <end position="411"/>
    </location>
</feature>
<dbReference type="Gene3D" id="3.30.50.10">
    <property type="entry name" value="Erythroid Transcription Factor GATA-1, subunit A"/>
    <property type="match status" value="1"/>
</dbReference>
<evidence type="ECO:0000256" key="10">
    <source>
        <dbReference type="ARBA" id="ARBA00023242"/>
    </source>
</evidence>
<dbReference type="InterPro" id="IPR013088">
    <property type="entry name" value="Znf_NHR/GATA"/>
</dbReference>
<dbReference type="Pfam" id="PF00105">
    <property type="entry name" value="zf-C4"/>
    <property type="match status" value="1"/>
</dbReference>
<keyword evidence="16" id="KW-1185">Reference proteome</keyword>
<evidence type="ECO:0000256" key="4">
    <source>
        <dbReference type="ARBA" id="ARBA00022771"/>
    </source>
</evidence>
<feature type="compositionally biased region" description="Low complexity" evidence="12">
    <location>
        <begin position="468"/>
        <end position="487"/>
    </location>
</feature>
<keyword evidence="10 11" id="KW-0539">Nucleus</keyword>
<dbReference type="InterPro" id="IPR000003">
    <property type="entry name" value="Retinoid-X_rcpt/HNF4"/>
</dbReference>
<dbReference type="Proteomes" id="UP000183832">
    <property type="component" value="Unassembled WGS sequence"/>
</dbReference>
<dbReference type="CDD" id="cd06960">
    <property type="entry name" value="NR_DBD_HNF4A"/>
    <property type="match status" value="1"/>
</dbReference>
<dbReference type="InterPro" id="IPR035500">
    <property type="entry name" value="NHR-like_dom_sf"/>
</dbReference>
<comment type="subcellular location">
    <subcellularLocation>
        <location evidence="1 11">Nucleus</location>
    </subcellularLocation>
</comment>
<dbReference type="PRINTS" id="PR00047">
    <property type="entry name" value="STROIDFINGER"/>
</dbReference>
<keyword evidence="3 11" id="KW-0479">Metal-binding</keyword>